<dbReference type="GO" id="GO:0034605">
    <property type="term" value="P:cellular response to heat"/>
    <property type="evidence" value="ECO:0007669"/>
    <property type="project" value="TreeGrafter"/>
</dbReference>
<feature type="transmembrane region" description="Helical" evidence="10">
    <location>
        <begin position="264"/>
        <end position="284"/>
    </location>
</feature>
<sequence length="293" mass="33710">MLYKKAEVIIIYTFKHLVTKLVIRNSRNQSRAGYRMAMMRSRGGGGVFEDFKPTSEEWRQDHQSHILTIYLPAGFMKEQIKVSTEGRNMIRIRGERPVIAGNKWSRFLEDFEVPENSEMNSVRAKYEGGTLTITVPKQITDHIPPQNIHEKFLPDDKSLQPQKTPRYELNEKHIIASKRADDTTIKNNYERRNKLPEDHESTADMMKLEKHDGNTTTTSKIDKESKLGKQIKESSGSDYKAFTMGKYYKKAMKGLSELNEERQLLVNMGAAVLVIVSLGAYVTYKSVSRKDKN</sequence>
<evidence type="ECO:0000313" key="12">
    <source>
        <dbReference type="EMBL" id="KAG8391046.1"/>
    </source>
</evidence>
<gene>
    <name evidence="12" type="ORF">BUALT_Bualt01G0147200</name>
</gene>
<comment type="caution">
    <text evidence="12">The sequence shown here is derived from an EMBL/GenBank/DDBJ whole genome shotgun (WGS) entry which is preliminary data.</text>
</comment>
<evidence type="ECO:0000256" key="2">
    <source>
        <dbReference type="ARBA" id="ARBA00022475"/>
    </source>
</evidence>
<dbReference type="PANTHER" id="PTHR43670">
    <property type="entry name" value="HEAT SHOCK PROTEIN 26"/>
    <property type="match status" value="1"/>
</dbReference>
<keyword evidence="2" id="KW-1003">Cell membrane</keyword>
<dbReference type="InterPro" id="IPR002068">
    <property type="entry name" value="A-crystallin/Hsp20_dom"/>
</dbReference>
<dbReference type="SUPFAM" id="SSF49764">
    <property type="entry name" value="HSP20-like chaperones"/>
    <property type="match status" value="1"/>
</dbReference>
<keyword evidence="3 10" id="KW-0812">Transmembrane</keyword>
<dbReference type="AlphaFoldDB" id="A0AAV6Y7A0"/>
<accession>A0AAV6Y7A0</accession>
<organism evidence="12 13">
    <name type="scientific">Buddleja alternifolia</name>
    <dbReference type="NCBI Taxonomy" id="168488"/>
    <lineage>
        <taxon>Eukaryota</taxon>
        <taxon>Viridiplantae</taxon>
        <taxon>Streptophyta</taxon>
        <taxon>Embryophyta</taxon>
        <taxon>Tracheophyta</taxon>
        <taxon>Spermatophyta</taxon>
        <taxon>Magnoliopsida</taxon>
        <taxon>eudicotyledons</taxon>
        <taxon>Gunneridae</taxon>
        <taxon>Pentapetalae</taxon>
        <taxon>asterids</taxon>
        <taxon>lamiids</taxon>
        <taxon>Lamiales</taxon>
        <taxon>Scrophulariaceae</taxon>
        <taxon>Buddlejeae</taxon>
        <taxon>Buddleja</taxon>
    </lineage>
</organism>
<evidence type="ECO:0000256" key="6">
    <source>
        <dbReference type="ARBA" id="ARBA00022989"/>
    </source>
</evidence>
<dbReference type="GO" id="GO:0005886">
    <property type="term" value="C:plasma membrane"/>
    <property type="evidence" value="ECO:0007669"/>
    <property type="project" value="UniProtKB-SubCell"/>
</dbReference>
<dbReference type="InterPro" id="IPR008978">
    <property type="entry name" value="HSP20-like_chaperone"/>
</dbReference>
<dbReference type="PROSITE" id="PS01031">
    <property type="entry name" value="SHSP"/>
    <property type="match status" value="1"/>
</dbReference>
<dbReference type="PANTHER" id="PTHR43670:SF121">
    <property type="entry name" value="PROTEIN RESTRICTED TEV MOVEMENT 2"/>
    <property type="match status" value="1"/>
</dbReference>
<evidence type="ECO:0000256" key="4">
    <source>
        <dbReference type="ARBA" id="ARBA00022737"/>
    </source>
</evidence>
<dbReference type="Pfam" id="PF00011">
    <property type="entry name" value="HSP20"/>
    <property type="match status" value="1"/>
</dbReference>
<evidence type="ECO:0000256" key="7">
    <source>
        <dbReference type="ARBA" id="ARBA00023136"/>
    </source>
</evidence>
<feature type="domain" description="SHSP" evidence="11">
    <location>
        <begin position="46"/>
        <end position="154"/>
    </location>
</feature>
<evidence type="ECO:0000256" key="10">
    <source>
        <dbReference type="SAM" id="Phobius"/>
    </source>
</evidence>
<evidence type="ECO:0000256" key="5">
    <source>
        <dbReference type="ARBA" id="ARBA00022821"/>
    </source>
</evidence>
<name>A0AAV6Y7A0_9LAMI</name>
<dbReference type="Proteomes" id="UP000826271">
    <property type="component" value="Unassembled WGS sequence"/>
</dbReference>
<proteinExistence type="inferred from homology"/>
<comment type="similarity">
    <text evidence="8 9">Belongs to the small heat shock protein (HSP20) family.</text>
</comment>
<evidence type="ECO:0000256" key="9">
    <source>
        <dbReference type="RuleBase" id="RU003616"/>
    </source>
</evidence>
<evidence type="ECO:0000256" key="1">
    <source>
        <dbReference type="ARBA" id="ARBA00004162"/>
    </source>
</evidence>
<dbReference type="GO" id="GO:0006952">
    <property type="term" value="P:defense response"/>
    <property type="evidence" value="ECO:0007669"/>
    <property type="project" value="UniProtKB-KW"/>
</dbReference>
<keyword evidence="5" id="KW-0611">Plant defense</keyword>
<keyword evidence="4" id="KW-0677">Repeat</keyword>
<keyword evidence="6 10" id="KW-1133">Transmembrane helix</keyword>
<evidence type="ECO:0000256" key="3">
    <source>
        <dbReference type="ARBA" id="ARBA00022692"/>
    </source>
</evidence>
<keyword evidence="7 10" id="KW-0472">Membrane</keyword>
<dbReference type="Gene3D" id="2.60.40.790">
    <property type="match status" value="1"/>
</dbReference>
<keyword evidence="13" id="KW-1185">Reference proteome</keyword>
<comment type="subcellular location">
    <subcellularLocation>
        <location evidence="1">Cell membrane</location>
        <topology evidence="1">Single-pass membrane protein</topology>
    </subcellularLocation>
</comment>
<evidence type="ECO:0000256" key="8">
    <source>
        <dbReference type="PROSITE-ProRule" id="PRU00285"/>
    </source>
</evidence>
<dbReference type="EMBL" id="WHWC01000001">
    <property type="protein sequence ID" value="KAG8391046.1"/>
    <property type="molecule type" value="Genomic_DNA"/>
</dbReference>
<evidence type="ECO:0000259" key="11">
    <source>
        <dbReference type="PROSITE" id="PS01031"/>
    </source>
</evidence>
<protein>
    <recommendedName>
        <fullName evidence="11">SHSP domain-containing protein</fullName>
    </recommendedName>
</protein>
<reference evidence="12" key="1">
    <citation type="submission" date="2019-10" db="EMBL/GenBank/DDBJ databases">
        <authorList>
            <person name="Zhang R."/>
            <person name="Pan Y."/>
            <person name="Wang J."/>
            <person name="Ma R."/>
            <person name="Yu S."/>
        </authorList>
    </citation>
    <scope>NUCLEOTIDE SEQUENCE</scope>
    <source>
        <strain evidence="12">LA-IB0</strain>
        <tissue evidence="12">Leaf</tissue>
    </source>
</reference>
<evidence type="ECO:0000313" key="13">
    <source>
        <dbReference type="Proteomes" id="UP000826271"/>
    </source>
</evidence>